<name>A0ABQ4YGJ7_9ASTR</name>
<organism evidence="2 3">
    <name type="scientific">Tanacetum coccineum</name>
    <dbReference type="NCBI Taxonomy" id="301880"/>
    <lineage>
        <taxon>Eukaryota</taxon>
        <taxon>Viridiplantae</taxon>
        <taxon>Streptophyta</taxon>
        <taxon>Embryophyta</taxon>
        <taxon>Tracheophyta</taxon>
        <taxon>Spermatophyta</taxon>
        <taxon>Magnoliopsida</taxon>
        <taxon>eudicotyledons</taxon>
        <taxon>Gunneridae</taxon>
        <taxon>Pentapetalae</taxon>
        <taxon>asterids</taxon>
        <taxon>campanulids</taxon>
        <taxon>Asterales</taxon>
        <taxon>Asteraceae</taxon>
        <taxon>Asteroideae</taxon>
        <taxon>Anthemideae</taxon>
        <taxon>Anthemidinae</taxon>
        <taxon>Tanacetum</taxon>
    </lineage>
</organism>
<evidence type="ECO:0000313" key="2">
    <source>
        <dbReference type="EMBL" id="GJS76899.1"/>
    </source>
</evidence>
<evidence type="ECO:0000313" key="3">
    <source>
        <dbReference type="Proteomes" id="UP001151760"/>
    </source>
</evidence>
<comment type="caution">
    <text evidence="2">The sequence shown here is derived from an EMBL/GenBank/DDBJ whole genome shotgun (WGS) entry which is preliminary data.</text>
</comment>
<evidence type="ECO:0000256" key="1">
    <source>
        <dbReference type="SAM" id="MobiDB-lite"/>
    </source>
</evidence>
<proteinExistence type="predicted"/>
<evidence type="ECO:0008006" key="4">
    <source>
        <dbReference type="Google" id="ProtNLM"/>
    </source>
</evidence>
<dbReference type="EMBL" id="BQNB010010409">
    <property type="protein sequence ID" value="GJS76899.1"/>
    <property type="molecule type" value="Genomic_DNA"/>
</dbReference>
<feature type="compositionally biased region" description="Acidic residues" evidence="1">
    <location>
        <begin position="43"/>
        <end position="58"/>
    </location>
</feature>
<gene>
    <name evidence="2" type="ORF">Tco_0726780</name>
</gene>
<accession>A0ABQ4YGJ7</accession>
<feature type="region of interest" description="Disordered" evidence="1">
    <location>
        <begin position="40"/>
        <end position="78"/>
    </location>
</feature>
<reference evidence="2" key="2">
    <citation type="submission" date="2022-01" db="EMBL/GenBank/DDBJ databases">
        <authorList>
            <person name="Yamashiro T."/>
            <person name="Shiraishi A."/>
            <person name="Satake H."/>
            <person name="Nakayama K."/>
        </authorList>
    </citation>
    <scope>NUCLEOTIDE SEQUENCE</scope>
</reference>
<keyword evidence="3" id="KW-1185">Reference proteome</keyword>
<protein>
    <recommendedName>
        <fullName evidence="4">Transposase</fullName>
    </recommendedName>
</protein>
<dbReference type="PANTHER" id="PTHR31973:SF197">
    <property type="entry name" value="SWIM-TYPE DOMAIN-CONTAINING PROTEIN"/>
    <property type="match status" value="1"/>
</dbReference>
<sequence length="255" mass="29077">METRQMRLSFKIDKVLEPNNRVLDVDNYNIHGDVEEIEKTANDSDDESIPEFMDEDDNHGEGFGSGNSTESEGSVFEREEFQPIKKVAKYYFKEPNDPRDTHFKVGQIALNGLVGDMVEHYAKLSDYKEELETTNPSLIIELSYVVSSQGGLRSCIDLEMIDGGKGWTLLTDQQKGLVPDITELLPNAEHRMCARHVFSNWHKVFKGERTPQAQNDHKREWNMETNVQNLGPKSICTRSESIPLKNTIECKSLPI</sequence>
<reference evidence="2" key="1">
    <citation type="journal article" date="2022" name="Int. J. Mol. Sci.">
        <title>Draft Genome of Tanacetum Coccineum: Genomic Comparison of Closely Related Tanacetum-Family Plants.</title>
        <authorList>
            <person name="Yamashiro T."/>
            <person name="Shiraishi A."/>
            <person name="Nakayama K."/>
            <person name="Satake H."/>
        </authorList>
    </citation>
    <scope>NUCLEOTIDE SEQUENCE</scope>
</reference>
<dbReference type="Proteomes" id="UP001151760">
    <property type="component" value="Unassembled WGS sequence"/>
</dbReference>
<dbReference type="PANTHER" id="PTHR31973">
    <property type="entry name" value="POLYPROTEIN, PUTATIVE-RELATED"/>
    <property type="match status" value="1"/>
</dbReference>